<dbReference type="EMBL" id="LCKF01000022">
    <property type="protein sequence ID" value="KKT90926.1"/>
    <property type="molecule type" value="Genomic_DNA"/>
</dbReference>
<dbReference type="Proteomes" id="UP000033966">
    <property type="component" value="Unassembled WGS sequence"/>
</dbReference>
<dbReference type="AlphaFoldDB" id="A0A0G1L4N3"/>
<name>A0A0G1L4N3_9BACT</name>
<comment type="caution">
    <text evidence="1">The sequence shown here is derived from an EMBL/GenBank/DDBJ whole genome shotgun (WGS) entry which is preliminary data.</text>
</comment>
<proteinExistence type="predicted"/>
<sequence length="55" mass="6719">MILTLVVGKVDFAGNSLLRIFRTDTEMRRFLFFYGFYFYFLCERDFYGFFAKFVV</sequence>
<protein>
    <submittedName>
        <fullName evidence="1">Uncharacterized protein</fullName>
    </submittedName>
</protein>
<organism evidence="1 2">
    <name type="scientific">Candidatus Jorgensenbacteria bacterium GW2011_GWA2_45_13</name>
    <dbReference type="NCBI Taxonomy" id="1618662"/>
    <lineage>
        <taxon>Bacteria</taxon>
        <taxon>Candidatus Joergenseniibacteriota</taxon>
    </lineage>
</organism>
<evidence type="ECO:0000313" key="1">
    <source>
        <dbReference type="EMBL" id="KKT90926.1"/>
    </source>
</evidence>
<evidence type="ECO:0000313" key="2">
    <source>
        <dbReference type="Proteomes" id="UP000033966"/>
    </source>
</evidence>
<accession>A0A0G1L4N3</accession>
<gene>
    <name evidence="1" type="ORF">UW92_C0022G0007</name>
</gene>
<reference evidence="1 2" key="1">
    <citation type="journal article" date="2015" name="Nature">
        <title>rRNA introns, odd ribosomes, and small enigmatic genomes across a large radiation of phyla.</title>
        <authorList>
            <person name="Brown C.T."/>
            <person name="Hug L.A."/>
            <person name="Thomas B.C."/>
            <person name="Sharon I."/>
            <person name="Castelle C.J."/>
            <person name="Singh A."/>
            <person name="Wilkins M.J."/>
            <person name="Williams K.H."/>
            <person name="Banfield J.F."/>
        </authorList>
    </citation>
    <scope>NUCLEOTIDE SEQUENCE [LARGE SCALE GENOMIC DNA]</scope>
</reference>